<feature type="domain" description="SIS" evidence="1">
    <location>
        <begin position="34"/>
        <end position="215"/>
    </location>
</feature>
<dbReference type="GO" id="GO:0016853">
    <property type="term" value="F:isomerase activity"/>
    <property type="evidence" value="ECO:0007669"/>
    <property type="project" value="UniProtKB-KW"/>
</dbReference>
<dbReference type="Pfam" id="PF01380">
    <property type="entry name" value="SIS"/>
    <property type="match status" value="1"/>
</dbReference>
<protein>
    <submittedName>
        <fullName evidence="2">D-sedoheptulose 7-phosphate isomerase</fullName>
    </submittedName>
</protein>
<evidence type="ECO:0000313" key="2">
    <source>
        <dbReference type="EMBL" id="SEJ94341.1"/>
    </source>
</evidence>
<dbReference type="SUPFAM" id="SSF53697">
    <property type="entry name" value="SIS domain"/>
    <property type="match status" value="1"/>
</dbReference>
<dbReference type="Gene3D" id="3.40.50.10490">
    <property type="entry name" value="Glucose-6-phosphate isomerase like protein, domain 1"/>
    <property type="match status" value="1"/>
</dbReference>
<name>A0A1H7CXN2_9FIRM</name>
<dbReference type="STRING" id="84035.SAMN05660742_12716"/>
<proteinExistence type="predicted"/>
<dbReference type="Proteomes" id="UP000199662">
    <property type="component" value="Unassembled WGS sequence"/>
</dbReference>
<dbReference type="InterPro" id="IPR035461">
    <property type="entry name" value="GmhA/DiaA"/>
</dbReference>
<keyword evidence="3" id="KW-1185">Reference proteome</keyword>
<dbReference type="RefSeq" id="WP_091835512.1">
    <property type="nucleotide sequence ID" value="NZ_FNZK01000027.1"/>
</dbReference>
<dbReference type="PROSITE" id="PS51464">
    <property type="entry name" value="SIS"/>
    <property type="match status" value="1"/>
</dbReference>
<reference evidence="2 3" key="1">
    <citation type="submission" date="2016-10" db="EMBL/GenBank/DDBJ databases">
        <authorList>
            <person name="de Groot N.N."/>
        </authorList>
    </citation>
    <scope>NUCLEOTIDE SEQUENCE [LARGE SCALE GENOMIC DNA]</scope>
    <source>
        <strain evidence="2 3">DSM 2179</strain>
    </source>
</reference>
<dbReference type="CDD" id="cd05006">
    <property type="entry name" value="SIS_GmhA"/>
    <property type="match status" value="1"/>
</dbReference>
<dbReference type="PANTHER" id="PTHR30390">
    <property type="entry name" value="SEDOHEPTULOSE 7-PHOSPHATE ISOMERASE / DNAA INITIATOR-ASSOCIATING FACTOR FOR REPLICATION INITIATION"/>
    <property type="match status" value="1"/>
</dbReference>
<dbReference type="InterPro" id="IPR001347">
    <property type="entry name" value="SIS_dom"/>
</dbReference>
<evidence type="ECO:0000313" key="3">
    <source>
        <dbReference type="Proteomes" id="UP000199662"/>
    </source>
</evidence>
<organism evidence="2 3">
    <name type="scientific">Propionispira arboris</name>
    <dbReference type="NCBI Taxonomy" id="84035"/>
    <lineage>
        <taxon>Bacteria</taxon>
        <taxon>Bacillati</taxon>
        <taxon>Bacillota</taxon>
        <taxon>Negativicutes</taxon>
        <taxon>Selenomonadales</taxon>
        <taxon>Selenomonadaceae</taxon>
        <taxon>Propionispira</taxon>
    </lineage>
</organism>
<dbReference type="AlphaFoldDB" id="A0A1H7CXN2"/>
<dbReference type="EMBL" id="FNZK01000027">
    <property type="protein sequence ID" value="SEJ94341.1"/>
    <property type="molecule type" value="Genomic_DNA"/>
</dbReference>
<dbReference type="InterPro" id="IPR046348">
    <property type="entry name" value="SIS_dom_sf"/>
</dbReference>
<evidence type="ECO:0000259" key="1">
    <source>
        <dbReference type="PROSITE" id="PS51464"/>
    </source>
</evidence>
<dbReference type="InterPro" id="IPR050099">
    <property type="entry name" value="SIS_GmhA/DiaA_subfam"/>
</dbReference>
<keyword evidence="2" id="KW-0413">Isomerase</keyword>
<dbReference type="GO" id="GO:0097367">
    <property type="term" value="F:carbohydrate derivative binding"/>
    <property type="evidence" value="ECO:0007669"/>
    <property type="project" value="InterPro"/>
</dbReference>
<sequence length="217" mass="23645">MLKKTTLSIIEMLIKRQPALSVCLDAFLPSVEALYACYSKQHKLLVCGNGGSAADSEHIVGELMKGFLLPRKLKRAVQDQFEFMFPEDAAYFIGNLQGSLPALSLVNQIAFNTAFANDQAPNLCFAQQVLGLGNAGDVFLGISTSGYSENVIYAAKAAKVRNLTVLALTGQDGGELEAVADICIQVPERETYKVQEYHVMIYHMLCAAIENEIFGKS</sequence>
<dbReference type="GO" id="GO:1901135">
    <property type="term" value="P:carbohydrate derivative metabolic process"/>
    <property type="evidence" value="ECO:0007669"/>
    <property type="project" value="InterPro"/>
</dbReference>
<accession>A0A1H7CXN2</accession>
<gene>
    <name evidence="2" type="ORF">SAMN05660742_12716</name>
</gene>